<comment type="cofactor">
    <cofactor evidence="1">
        <name>FAD</name>
        <dbReference type="ChEBI" id="CHEBI:57692"/>
    </cofactor>
</comment>
<dbReference type="Gene3D" id="1.20.120.310">
    <property type="entry name" value="ERV/ALR sulfhydryl oxidase domain"/>
    <property type="match status" value="1"/>
</dbReference>
<sequence length="188" mass="22118">MSIPLPKENYKQFYGTSGLATSEWGPHAWIFLFASIHGGYPVKIDPNNKDHINIRKHYKHMLLSLQFTMPCIFCRNSYKNFIKETPIDNFLSGRIQLMYWLYIIKDKVNKKLISQQIDAYNKSKLQLKSDYHTGLISKEKYYSEVQKCRNNTLKTKSSPPFIDVLERYEKMRASCSTIYKSCVLPKKK</sequence>
<evidence type="ECO:0000313" key="8">
    <source>
        <dbReference type="EMBL" id="QHT22273.1"/>
    </source>
</evidence>
<keyword evidence="6" id="KW-1015">Disulfide bond</keyword>
<proteinExistence type="predicted"/>
<keyword evidence="5" id="KW-0560">Oxidoreductase</keyword>
<dbReference type="PROSITE" id="PS51324">
    <property type="entry name" value="ERV_ALR"/>
    <property type="match status" value="1"/>
</dbReference>
<name>A0A6C0E156_9ZZZZ</name>
<protein>
    <recommendedName>
        <fullName evidence="2">thiol oxidase</fullName>
        <ecNumber evidence="2">1.8.3.2</ecNumber>
    </recommendedName>
</protein>
<evidence type="ECO:0000259" key="7">
    <source>
        <dbReference type="PROSITE" id="PS51324"/>
    </source>
</evidence>
<dbReference type="SUPFAM" id="SSF69000">
    <property type="entry name" value="FAD-dependent thiol oxidase"/>
    <property type="match status" value="1"/>
</dbReference>
<reference evidence="8" key="1">
    <citation type="journal article" date="2020" name="Nature">
        <title>Giant virus diversity and host interactions through global metagenomics.</title>
        <authorList>
            <person name="Schulz F."/>
            <person name="Roux S."/>
            <person name="Paez-Espino D."/>
            <person name="Jungbluth S."/>
            <person name="Walsh D.A."/>
            <person name="Denef V.J."/>
            <person name="McMahon K.D."/>
            <person name="Konstantinidis K.T."/>
            <person name="Eloe-Fadrosh E.A."/>
            <person name="Kyrpides N.C."/>
            <person name="Woyke T."/>
        </authorList>
    </citation>
    <scope>NUCLEOTIDE SEQUENCE</scope>
    <source>
        <strain evidence="8">GVMAG-M-3300023179-107</strain>
    </source>
</reference>
<accession>A0A6C0E156</accession>
<organism evidence="8">
    <name type="scientific">viral metagenome</name>
    <dbReference type="NCBI Taxonomy" id="1070528"/>
    <lineage>
        <taxon>unclassified sequences</taxon>
        <taxon>metagenomes</taxon>
        <taxon>organismal metagenomes</taxon>
    </lineage>
</organism>
<dbReference type="GO" id="GO:0016972">
    <property type="term" value="F:thiol oxidase activity"/>
    <property type="evidence" value="ECO:0007669"/>
    <property type="project" value="UniProtKB-EC"/>
</dbReference>
<keyword evidence="3" id="KW-0285">Flavoprotein</keyword>
<dbReference type="Pfam" id="PF04777">
    <property type="entry name" value="Evr1_Alr"/>
    <property type="match status" value="1"/>
</dbReference>
<feature type="domain" description="ERV/ALR sulfhydryl oxidase" evidence="7">
    <location>
        <begin position="17"/>
        <end position="131"/>
    </location>
</feature>
<evidence type="ECO:0000256" key="4">
    <source>
        <dbReference type="ARBA" id="ARBA00022827"/>
    </source>
</evidence>
<dbReference type="InterPro" id="IPR017905">
    <property type="entry name" value="ERV/ALR_sulphydryl_oxidase"/>
</dbReference>
<dbReference type="InterPro" id="IPR036774">
    <property type="entry name" value="ERV/ALR_sulphydryl_oxid_sf"/>
</dbReference>
<dbReference type="EMBL" id="MN739708">
    <property type="protein sequence ID" value="QHT22273.1"/>
    <property type="molecule type" value="Genomic_DNA"/>
</dbReference>
<dbReference type="AlphaFoldDB" id="A0A6C0E156"/>
<evidence type="ECO:0000256" key="2">
    <source>
        <dbReference type="ARBA" id="ARBA00012512"/>
    </source>
</evidence>
<evidence type="ECO:0000256" key="5">
    <source>
        <dbReference type="ARBA" id="ARBA00023002"/>
    </source>
</evidence>
<evidence type="ECO:0000256" key="3">
    <source>
        <dbReference type="ARBA" id="ARBA00022630"/>
    </source>
</evidence>
<keyword evidence="4" id="KW-0274">FAD</keyword>
<dbReference type="EC" id="1.8.3.2" evidence="2"/>
<evidence type="ECO:0000256" key="1">
    <source>
        <dbReference type="ARBA" id="ARBA00001974"/>
    </source>
</evidence>
<evidence type="ECO:0000256" key="6">
    <source>
        <dbReference type="ARBA" id="ARBA00023157"/>
    </source>
</evidence>